<protein>
    <submittedName>
        <fullName evidence="2">Uncharacterized protein</fullName>
    </submittedName>
</protein>
<gene>
    <name evidence="2" type="ORF">TWF696_007437</name>
</gene>
<evidence type="ECO:0000313" key="2">
    <source>
        <dbReference type="EMBL" id="KAK6347371.1"/>
    </source>
</evidence>
<dbReference type="Proteomes" id="UP001375240">
    <property type="component" value="Unassembled WGS sequence"/>
</dbReference>
<evidence type="ECO:0000313" key="3">
    <source>
        <dbReference type="Proteomes" id="UP001375240"/>
    </source>
</evidence>
<feature type="chain" id="PRO_5043564241" evidence="1">
    <location>
        <begin position="19"/>
        <end position="168"/>
    </location>
</feature>
<keyword evidence="1" id="KW-0732">Signal</keyword>
<organism evidence="2 3">
    <name type="scientific">Orbilia brochopaga</name>
    <dbReference type="NCBI Taxonomy" id="3140254"/>
    <lineage>
        <taxon>Eukaryota</taxon>
        <taxon>Fungi</taxon>
        <taxon>Dikarya</taxon>
        <taxon>Ascomycota</taxon>
        <taxon>Pezizomycotina</taxon>
        <taxon>Orbiliomycetes</taxon>
        <taxon>Orbiliales</taxon>
        <taxon>Orbiliaceae</taxon>
        <taxon>Orbilia</taxon>
    </lineage>
</organism>
<reference evidence="2 3" key="1">
    <citation type="submission" date="2019-10" db="EMBL/GenBank/DDBJ databases">
        <authorList>
            <person name="Palmer J.M."/>
        </authorList>
    </citation>
    <scope>NUCLEOTIDE SEQUENCE [LARGE SCALE GENOMIC DNA]</scope>
    <source>
        <strain evidence="2 3">TWF696</strain>
    </source>
</reference>
<proteinExistence type="predicted"/>
<dbReference type="AlphaFoldDB" id="A0AAV9USC2"/>
<name>A0AAV9USC2_9PEZI</name>
<evidence type="ECO:0000256" key="1">
    <source>
        <dbReference type="SAM" id="SignalP"/>
    </source>
</evidence>
<comment type="caution">
    <text evidence="2">The sequence shown here is derived from an EMBL/GenBank/DDBJ whole genome shotgun (WGS) entry which is preliminary data.</text>
</comment>
<dbReference type="EMBL" id="JAVHNQ010000005">
    <property type="protein sequence ID" value="KAK6347371.1"/>
    <property type="molecule type" value="Genomic_DNA"/>
</dbReference>
<keyword evidence="3" id="KW-1185">Reference proteome</keyword>
<feature type="signal peptide" evidence="1">
    <location>
        <begin position="1"/>
        <end position="18"/>
    </location>
</feature>
<accession>A0AAV9USC2</accession>
<sequence>MRFFYATALLLAPSMAVAVPTAEGVNLLVERQMAPCLAPELQNPWNGNSAKWGKLSTTGFATAGLNTANCVDIVDNFDVTTVGALYNSFRTNVWAASVPDLGAKCGTCIAPLKANGARLDNVRLFIVNAALFTTKEVASGAITAMNGLAPGCWTQVALSECLKMGCST</sequence>